<evidence type="ECO:0000313" key="1">
    <source>
        <dbReference type="EMBL" id="JAH96064.1"/>
    </source>
</evidence>
<dbReference type="EMBL" id="GBXM01012513">
    <property type="protein sequence ID" value="JAH96064.1"/>
    <property type="molecule type" value="Transcribed_RNA"/>
</dbReference>
<protein>
    <submittedName>
        <fullName evidence="1">Uncharacterized protein</fullName>
    </submittedName>
</protein>
<name>A0A0E9X0E6_ANGAN</name>
<proteinExistence type="predicted"/>
<organism evidence="1">
    <name type="scientific">Anguilla anguilla</name>
    <name type="common">European freshwater eel</name>
    <name type="synonym">Muraena anguilla</name>
    <dbReference type="NCBI Taxonomy" id="7936"/>
    <lineage>
        <taxon>Eukaryota</taxon>
        <taxon>Metazoa</taxon>
        <taxon>Chordata</taxon>
        <taxon>Craniata</taxon>
        <taxon>Vertebrata</taxon>
        <taxon>Euteleostomi</taxon>
        <taxon>Actinopterygii</taxon>
        <taxon>Neopterygii</taxon>
        <taxon>Teleostei</taxon>
        <taxon>Anguilliformes</taxon>
        <taxon>Anguillidae</taxon>
        <taxon>Anguilla</taxon>
    </lineage>
</organism>
<reference evidence="1" key="2">
    <citation type="journal article" date="2015" name="Fish Shellfish Immunol.">
        <title>Early steps in the European eel (Anguilla anguilla)-Vibrio vulnificus interaction in the gills: Role of the RtxA13 toxin.</title>
        <authorList>
            <person name="Callol A."/>
            <person name="Pajuelo D."/>
            <person name="Ebbesson L."/>
            <person name="Teles M."/>
            <person name="MacKenzie S."/>
            <person name="Amaro C."/>
        </authorList>
    </citation>
    <scope>NUCLEOTIDE SEQUENCE</scope>
</reference>
<dbReference type="AlphaFoldDB" id="A0A0E9X0E6"/>
<sequence length="52" mass="5888">MAGSFIAELQLSNSNCTHGTFLHSDHFDCCLSHRCAFQLLKRKIIFSQLFLG</sequence>
<reference evidence="1" key="1">
    <citation type="submission" date="2014-11" db="EMBL/GenBank/DDBJ databases">
        <authorList>
            <person name="Amaro Gonzalez C."/>
        </authorList>
    </citation>
    <scope>NUCLEOTIDE SEQUENCE</scope>
</reference>
<accession>A0A0E9X0E6</accession>